<dbReference type="EMBL" id="MNQU01000235">
    <property type="protein sequence ID" value="OKZ32236.1"/>
    <property type="molecule type" value="Genomic_DNA"/>
</dbReference>
<protein>
    <recommendedName>
        <fullName evidence="2">Schlafen AlbA-2 domain-containing protein</fullName>
    </recommendedName>
</protein>
<evidence type="ECO:0000259" key="2">
    <source>
        <dbReference type="Pfam" id="PF04326"/>
    </source>
</evidence>
<evidence type="ECO:0000313" key="4">
    <source>
        <dbReference type="Proteomes" id="UP000186549"/>
    </source>
</evidence>
<dbReference type="Pfam" id="PF13749">
    <property type="entry name" value="HATPase_c_4"/>
    <property type="match status" value="1"/>
</dbReference>
<gene>
    <name evidence="3" type="ORF">BHV79_11160</name>
</gene>
<evidence type="ECO:0000256" key="1">
    <source>
        <dbReference type="SAM" id="MobiDB-lite"/>
    </source>
</evidence>
<organism evidence="3 4">
    <name type="scientific">Bacteroides uniformis</name>
    <dbReference type="NCBI Taxonomy" id="820"/>
    <lineage>
        <taxon>Bacteria</taxon>
        <taxon>Pseudomonadati</taxon>
        <taxon>Bacteroidota</taxon>
        <taxon>Bacteroidia</taxon>
        <taxon>Bacteroidales</taxon>
        <taxon>Bacteroidaceae</taxon>
        <taxon>Bacteroides</taxon>
    </lineage>
</organism>
<name>A0A1Q6I043_BACUN</name>
<dbReference type="InterPro" id="IPR038461">
    <property type="entry name" value="Schlafen_AlbA_2_dom_sf"/>
</dbReference>
<feature type="domain" description="Schlafen AlbA-2" evidence="2">
    <location>
        <begin position="19"/>
        <end position="144"/>
    </location>
</feature>
<sequence length="624" mass="70681">MKNKAKYYIDELNAIDEHVRIEAKQCTDCIDKSVLETVCSFSNEPDLDGGVIIIGIEDTFDDKTRYAVKGVTNVDKLQNDLATQCADLFNHPVRPAIEIESVEGKKIMIVTVHELDPKQKPLYFKKEGLPRGAWRRIGSTDQRCTEEDLAIFYTDTDGFDKMIAPDTDLDDIDENAVRRYRTLREKINPDAEELNYSDIDLLRSLKAISKDKTGNWRLTNTGLLVFGKQMAIRREMPSVRVDYIRVPGNEWISDPHHRFDSIDMRGSMLLLTGRAFNAIAEDLPRGFALAPGNLQADRPLSIPEDVLREAIVNALIHQSLRVHRPIQIIRYSNRIEITNPGFSLKPEESLGEPGSEMRNPTIGSIFHETQLAEAKGTGIGTMRRLLKDAGMMPPTFESDRGRNIFTTRILLHHFLSESDLKWLATFKNMNFSDCQKTALIFLREVGAIDNMTYRQLSGASSRDAAKELKQLENLNLIEMKGQGRKAYYIPSDKLKMLYDKSEGKGVSSGDKGVSSDNSKGVSSEPKGVSSEDKGVSSMDMEMPENIIFRVRSLRQRVPKTELSELITDLCSIRPLSIEELGEILGRTTKYLRKILPELIKDKRIKYTYPEMVNHPNQKYVAISE</sequence>
<proteinExistence type="predicted"/>
<dbReference type="Proteomes" id="UP000186549">
    <property type="component" value="Unassembled WGS sequence"/>
</dbReference>
<dbReference type="Pfam" id="PF04326">
    <property type="entry name" value="SLFN_AlbA_2"/>
    <property type="match status" value="1"/>
</dbReference>
<evidence type="ECO:0000313" key="3">
    <source>
        <dbReference type="EMBL" id="OKZ32236.1"/>
    </source>
</evidence>
<dbReference type="PANTHER" id="PTHR30595:SF6">
    <property type="entry name" value="SCHLAFEN ALBA-2 DOMAIN-CONTAINING PROTEIN"/>
    <property type="match status" value="1"/>
</dbReference>
<dbReference type="Gene3D" id="3.30.950.30">
    <property type="entry name" value="Schlafen, AAA domain"/>
    <property type="match status" value="1"/>
</dbReference>
<dbReference type="InterPro" id="IPR038475">
    <property type="entry name" value="RecG_C_sf"/>
</dbReference>
<dbReference type="Gene3D" id="1.10.10.10">
    <property type="entry name" value="Winged helix-like DNA-binding domain superfamily/Winged helix DNA-binding domain"/>
    <property type="match status" value="1"/>
</dbReference>
<feature type="compositionally biased region" description="Low complexity" evidence="1">
    <location>
        <begin position="504"/>
        <end position="520"/>
    </location>
</feature>
<reference evidence="3 4" key="1">
    <citation type="journal article" date="2016" name="Nat. Biotechnol.">
        <title>Measurement of bacterial replication rates in microbial communities.</title>
        <authorList>
            <person name="Brown C.T."/>
            <person name="Olm M.R."/>
            <person name="Thomas B.C."/>
            <person name="Banfield J.F."/>
        </authorList>
    </citation>
    <scope>NUCLEOTIDE SEQUENCE [LARGE SCALE GENOMIC DNA]</scope>
    <source>
        <strain evidence="3">45_41</strain>
    </source>
</reference>
<dbReference type="AlphaFoldDB" id="A0A1Q6I043"/>
<dbReference type="PANTHER" id="PTHR30595">
    <property type="entry name" value="GLPR-RELATED TRANSCRIPTIONAL REPRESSOR"/>
    <property type="match status" value="1"/>
</dbReference>
<feature type="region of interest" description="Disordered" evidence="1">
    <location>
        <begin position="504"/>
        <end position="536"/>
    </location>
</feature>
<dbReference type="InterPro" id="IPR036388">
    <property type="entry name" value="WH-like_DNA-bd_sf"/>
</dbReference>
<comment type="caution">
    <text evidence="3">The sequence shown here is derived from an EMBL/GenBank/DDBJ whole genome shotgun (WGS) entry which is preliminary data.</text>
</comment>
<dbReference type="Gene3D" id="3.30.565.60">
    <property type="match status" value="1"/>
</dbReference>
<accession>A0A1Q6I043</accession>
<dbReference type="InterPro" id="IPR007421">
    <property type="entry name" value="Schlafen_AlbA_2_dom"/>
</dbReference>